<evidence type="ECO:0000256" key="4">
    <source>
        <dbReference type="SAM" id="MobiDB-lite"/>
    </source>
</evidence>
<dbReference type="PANTHER" id="PTHR31649">
    <property type="entry name" value="AGAP009604-PA"/>
    <property type="match status" value="1"/>
</dbReference>
<dbReference type="KEGG" id="dan:6494998"/>
<dbReference type="HOGENOM" id="CLU_1035392_0_0_1"/>
<evidence type="ECO:0000256" key="1">
    <source>
        <dbReference type="ARBA" id="ARBA00022771"/>
    </source>
</evidence>
<proteinExistence type="predicted"/>
<dbReference type="GO" id="GO:0008270">
    <property type="term" value="F:zinc ion binding"/>
    <property type="evidence" value="ECO:0007669"/>
    <property type="project" value="UniProtKB-KW"/>
</dbReference>
<dbReference type="InterPro" id="IPR001841">
    <property type="entry name" value="Znf_RING"/>
</dbReference>
<dbReference type="SMART" id="SM00184">
    <property type="entry name" value="RING"/>
    <property type="match status" value="1"/>
</dbReference>
<evidence type="ECO:0000259" key="5">
    <source>
        <dbReference type="PROSITE" id="PS50089"/>
    </source>
</evidence>
<dbReference type="PROSITE" id="PS50089">
    <property type="entry name" value="ZF_RING_2"/>
    <property type="match status" value="1"/>
</dbReference>
<gene>
    <name evidence="6" type="primary">Dana\GF12140</name>
    <name evidence="6" type="synonym">dana_GLEANR_12151</name>
    <name evidence="6" type="ORF">GF12140</name>
</gene>
<organism evidence="6 7">
    <name type="scientific">Drosophila ananassae</name>
    <name type="common">Fruit fly</name>
    <dbReference type="NCBI Taxonomy" id="7217"/>
    <lineage>
        <taxon>Eukaryota</taxon>
        <taxon>Metazoa</taxon>
        <taxon>Ecdysozoa</taxon>
        <taxon>Arthropoda</taxon>
        <taxon>Hexapoda</taxon>
        <taxon>Insecta</taxon>
        <taxon>Pterygota</taxon>
        <taxon>Neoptera</taxon>
        <taxon>Endopterygota</taxon>
        <taxon>Diptera</taxon>
        <taxon>Brachycera</taxon>
        <taxon>Muscomorpha</taxon>
        <taxon>Ephydroidea</taxon>
        <taxon>Drosophilidae</taxon>
        <taxon>Drosophila</taxon>
        <taxon>Sophophora</taxon>
    </lineage>
</organism>
<keyword evidence="7" id="KW-1185">Reference proteome</keyword>
<keyword evidence="1 3" id="KW-0863">Zinc-finger</keyword>
<dbReference type="InterPro" id="IPR006616">
    <property type="entry name" value="DM9_repeat"/>
</dbReference>
<dbReference type="SMART" id="SM00696">
    <property type="entry name" value="DM9"/>
    <property type="match status" value="2"/>
</dbReference>
<dbReference type="InParanoid" id="B3MBE4"/>
<dbReference type="PhylomeDB" id="B3MBE4"/>
<evidence type="ECO:0000313" key="7">
    <source>
        <dbReference type="Proteomes" id="UP000007801"/>
    </source>
</evidence>
<evidence type="ECO:0000256" key="2">
    <source>
        <dbReference type="ARBA" id="ARBA00022833"/>
    </source>
</evidence>
<evidence type="ECO:0000256" key="3">
    <source>
        <dbReference type="PROSITE-ProRule" id="PRU00175"/>
    </source>
</evidence>
<feature type="domain" description="RING-type" evidence="5">
    <location>
        <begin position="31"/>
        <end position="72"/>
    </location>
</feature>
<reference evidence="6 7" key="1">
    <citation type="journal article" date="2007" name="Nature">
        <title>Evolution of genes and genomes on the Drosophila phylogeny.</title>
        <authorList>
            <consortium name="Drosophila 12 Genomes Consortium"/>
            <person name="Clark A.G."/>
            <person name="Eisen M.B."/>
            <person name="Smith D.R."/>
            <person name="Bergman C.M."/>
            <person name="Oliver B."/>
            <person name="Markow T.A."/>
            <person name="Kaufman T.C."/>
            <person name="Kellis M."/>
            <person name="Gelbart W."/>
            <person name="Iyer V.N."/>
            <person name="Pollard D.A."/>
            <person name="Sackton T.B."/>
            <person name="Larracuente A.M."/>
            <person name="Singh N.D."/>
            <person name="Abad J.P."/>
            <person name="Abt D.N."/>
            <person name="Adryan B."/>
            <person name="Aguade M."/>
            <person name="Akashi H."/>
            <person name="Anderson W.W."/>
            <person name="Aquadro C.F."/>
            <person name="Ardell D.H."/>
            <person name="Arguello R."/>
            <person name="Artieri C.G."/>
            <person name="Barbash D.A."/>
            <person name="Barker D."/>
            <person name="Barsanti P."/>
            <person name="Batterham P."/>
            <person name="Batzoglou S."/>
            <person name="Begun D."/>
            <person name="Bhutkar A."/>
            <person name="Blanco E."/>
            <person name="Bosak S.A."/>
            <person name="Bradley R.K."/>
            <person name="Brand A.D."/>
            <person name="Brent M.R."/>
            <person name="Brooks A.N."/>
            <person name="Brown R.H."/>
            <person name="Butlin R.K."/>
            <person name="Caggese C."/>
            <person name="Calvi B.R."/>
            <person name="Bernardo de Carvalho A."/>
            <person name="Caspi A."/>
            <person name="Castrezana S."/>
            <person name="Celniker S.E."/>
            <person name="Chang J.L."/>
            <person name="Chapple C."/>
            <person name="Chatterji S."/>
            <person name="Chinwalla A."/>
            <person name="Civetta A."/>
            <person name="Clifton S.W."/>
            <person name="Comeron J.M."/>
            <person name="Costello J.C."/>
            <person name="Coyne J.A."/>
            <person name="Daub J."/>
            <person name="David R.G."/>
            <person name="Delcher A.L."/>
            <person name="Delehaunty K."/>
            <person name="Do C.B."/>
            <person name="Ebling H."/>
            <person name="Edwards K."/>
            <person name="Eickbush T."/>
            <person name="Evans J.D."/>
            <person name="Filipski A."/>
            <person name="Findeiss S."/>
            <person name="Freyhult E."/>
            <person name="Fulton L."/>
            <person name="Fulton R."/>
            <person name="Garcia A.C."/>
            <person name="Gardiner A."/>
            <person name="Garfield D.A."/>
            <person name="Garvin B.E."/>
            <person name="Gibson G."/>
            <person name="Gilbert D."/>
            <person name="Gnerre S."/>
            <person name="Godfrey J."/>
            <person name="Good R."/>
            <person name="Gotea V."/>
            <person name="Gravely B."/>
            <person name="Greenberg A.J."/>
            <person name="Griffiths-Jones S."/>
            <person name="Gross S."/>
            <person name="Guigo R."/>
            <person name="Gustafson E.A."/>
            <person name="Haerty W."/>
            <person name="Hahn M.W."/>
            <person name="Halligan D.L."/>
            <person name="Halpern A.L."/>
            <person name="Halter G.M."/>
            <person name="Han M.V."/>
            <person name="Heger A."/>
            <person name="Hillier L."/>
            <person name="Hinrichs A.S."/>
            <person name="Holmes I."/>
            <person name="Hoskins R.A."/>
            <person name="Hubisz M.J."/>
            <person name="Hultmark D."/>
            <person name="Huntley M.A."/>
            <person name="Jaffe D.B."/>
            <person name="Jagadeeshan S."/>
            <person name="Jeck W.R."/>
            <person name="Johnson J."/>
            <person name="Jones C.D."/>
            <person name="Jordan W.C."/>
            <person name="Karpen G.H."/>
            <person name="Kataoka E."/>
            <person name="Keightley P.D."/>
            <person name="Kheradpour P."/>
            <person name="Kirkness E.F."/>
            <person name="Koerich L.B."/>
            <person name="Kristiansen K."/>
            <person name="Kudrna D."/>
            <person name="Kulathinal R.J."/>
            <person name="Kumar S."/>
            <person name="Kwok R."/>
            <person name="Lander E."/>
            <person name="Langley C.H."/>
            <person name="Lapoint R."/>
            <person name="Lazzaro B.P."/>
            <person name="Lee S.J."/>
            <person name="Levesque L."/>
            <person name="Li R."/>
            <person name="Lin C.F."/>
            <person name="Lin M.F."/>
            <person name="Lindblad-Toh K."/>
            <person name="Llopart A."/>
            <person name="Long M."/>
            <person name="Low L."/>
            <person name="Lozovsky E."/>
            <person name="Lu J."/>
            <person name="Luo M."/>
            <person name="Machado C.A."/>
            <person name="Makalowski W."/>
            <person name="Marzo M."/>
            <person name="Matsuda M."/>
            <person name="Matzkin L."/>
            <person name="McAllister B."/>
            <person name="McBride C.S."/>
            <person name="McKernan B."/>
            <person name="McKernan K."/>
            <person name="Mendez-Lago M."/>
            <person name="Minx P."/>
            <person name="Mollenhauer M.U."/>
            <person name="Montooth K."/>
            <person name="Mount S.M."/>
            <person name="Mu X."/>
            <person name="Myers E."/>
            <person name="Negre B."/>
            <person name="Newfeld S."/>
            <person name="Nielsen R."/>
            <person name="Noor M.A."/>
            <person name="O'Grady P."/>
            <person name="Pachter L."/>
            <person name="Papaceit M."/>
            <person name="Parisi M.J."/>
            <person name="Parisi M."/>
            <person name="Parts L."/>
            <person name="Pedersen J.S."/>
            <person name="Pesole G."/>
            <person name="Phillippy A.M."/>
            <person name="Ponting C.P."/>
            <person name="Pop M."/>
            <person name="Porcelli D."/>
            <person name="Powell J.R."/>
            <person name="Prohaska S."/>
            <person name="Pruitt K."/>
            <person name="Puig M."/>
            <person name="Quesneville H."/>
            <person name="Ram K.R."/>
            <person name="Rand D."/>
            <person name="Rasmussen M.D."/>
            <person name="Reed L.K."/>
            <person name="Reenan R."/>
            <person name="Reily A."/>
            <person name="Remington K.A."/>
            <person name="Rieger T.T."/>
            <person name="Ritchie M.G."/>
            <person name="Robin C."/>
            <person name="Rogers Y.H."/>
            <person name="Rohde C."/>
            <person name="Rozas J."/>
            <person name="Rubenfield M.J."/>
            <person name="Ruiz A."/>
            <person name="Russo S."/>
            <person name="Salzberg S.L."/>
            <person name="Sanchez-Gracia A."/>
            <person name="Saranga D.J."/>
            <person name="Sato H."/>
            <person name="Schaeffer S.W."/>
            <person name="Schatz M.C."/>
            <person name="Schlenke T."/>
            <person name="Schwartz R."/>
            <person name="Segarra C."/>
            <person name="Singh R.S."/>
            <person name="Sirot L."/>
            <person name="Sirota M."/>
            <person name="Sisneros N.B."/>
            <person name="Smith C.D."/>
            <person name="Smith T.F."/>
            <person name="Spieth J."/>
            <person name="Stage D.E."/>
            <person name="Stark A."/>
            <person name="Stephan W."/>
            <person name="Strausberg R.L."/>
            <person name="Strempel S."/>
            <person name="Sturgill D."/>
            <person name="Sutton G."/>
            <person name="Sutton G.G."/>
            <person name="Tao W."/>
            <person name="Teichmann S."/>
            <person name="Tobari Y.N."/>
            <person name="Tomimura Y."/>
            <person name="Tsolas J.M."/>
            <person name="Valente V.L."/>
            <person name="Venter E."/>
            <person name="Venter J.C."/>
            <person name="Vicario S."/>
            <person name="Vieira F.G."/>
            <person name="Vilella A.J."/>
            <person name="Villasante A."/>
            <person name="Walenz B."/>
            <person name="Wang J."/>
            <person name="Wasserman M."/>
            <person name="Watts T."/>
            <person name="Wilson D."/>
            <person name="Wilson R.K."/>
            <person name="Wing R.A."/>
            <person name="Wolfner M.F."/>
            <person name="Wong A."/>
            <person name="Wong G.K."/>
            <person name="Wu C.I."/>
            <person name="Wu G."/>
            <person name="Yamamoto D."/>
            <person name="Yang H.P."/>
            <person name="Yang S.P."/>
            <person name="Yorke J.A."/>
            <person name="Yoshida K."/>
            <person name="Zdobnov E."/>
            <person name="Zhang P."/>
            <person name="Zhang Y."/>
            <person name="Zimin A.V."/>
            <person name="Baldwin J."/>
            <person name="Abdouelleil A."/>
            <person name="Abdulkadir J."/>
            <person name="Abebe A."/>
            <person name="Abera B."/>
            <person name="Abreu J."/>
            <person name="Acer S.C."/>
            <person name="Aftuck L."/>
            <person name="Alexander A."/>
            <person name="An P."/>
            <person name="Anderson E."/>
            <person name="Anderson S."/>
            <person name="Arachi H."/>
            <person name="Azer M."/>
            <person name="Bachantsang P."/>
            <person name="Barry A."/>
            <person name="Bayul T."/>
            <person name="Berlin A."/>
            <person name="Bessette D."/>
            <person name="Bloom T."/>
            <person name="Blye J."/>
            <person name="Boguslavskiy L."/>
            <person name="Bonnet C."/>
            <person name="Boukhgalter B."/>
            <person name="Bourzgui I."/>
            <person name="Brown A."/>
            <person name="Cahill P."/>
            <person name="Channer S."/>
            <person name="Cheshatsang Y."/>
            <person name="Chuda L."/>
            <person name="Citroen M."/>
            <person name="Collymore A."/>
            <person name="Cooke P."/>
            <person name="Costello M."/>
            <person name="D'Aco K."/>
            <person name="Daza R."/>
            <person name="De Haan G."/>
            <person name="DeGray S."/>
            <person name="DeMaso C."/>
            <person name="Dhargay N."/>
            <person name="Dooley K."/>
            <person name="Dooley E."/>
            <person name="Doricent M."/>
            <person name="Dorje P."/>
            <person name="Dorjee K."/>
            <person name="Dupes A."/>
            <person name="Elong R."/>
            <person name="Falk J."/>
            <person name="Farina A."/>
            <person name="Faro S."/>
            <person name="Ferguson D."/>
            <person name="Fisher S."/>
            <person name="Foley C.D."/>
            <person name="Franke A."/>
            <person name="Friedrich D."/>
            <person name="Gadbois L."/>
            <person name="Gearin G."/>
            <person name="Gearin C.R."/>
            <person name="Giannoukos G."/>
            <person name="Goode T."/>
            <person name="Graham J."/>
            <person name="Grandbois E."/>
            <person name="Grewal S."/>
            <person name="Gyaltsen K."/>
            <person name="Hafez N."/>
            <person name="Hagos B."/>
            <person name="Hall J."/>
            <person name="Henson C."/>
            <person name="Hollinger A."/>
            <person name="Honan T."/>
            <person name="Huard M.D."/>
            <person name="Hughes L."/>
            <person name="Hurhula B."/>
            <person name="Husby M.E."/>
            <person name="Kamat A."/>
            <person name="Kanga B."/>
            <person name="Kashin S."/>
            <person name="Khazanovich D."/>
            <person name="Kisner P."/>
            <person name="Lance K."/>
            <person name="Lara M."/>
            <person name="Lee W."/>
            <person name="Lennon N."/>
            <person name="Letendre F."/>
            <person name="LeVine R."/>
            <person name="Lipovsky A."/>
            <person name="Liu X."/>
            <person name="Liu J."/>
            <person name="Liu S."/>
            <person name="Lokyitsang T."/>
            <person name="Lokyitsang Y."/>
            <person name="Lubonja R."/>
            <person name="Lui A."/>
            <person name="MacDonald P."/>
            <person name="Magnisalis V."/>
            <person name="Maru K."/>
            <person name="Matthews C."/>
            <person name="McCusker W."/>
            <person name="McDonough S."/>
            <person name="Mehta T."/>
            <person name="Meldrim J."/>
            <person name="Meneus L."/>
            <person name="Mihai O."/>
            <person name="Mihalev A."/>
            <person name="Mihova T."/>
            <person name="Mittelman R."/>
            <person name="Mlenga V."/>
            <person name="Montmayeur A."/>
            <person name="Mulrain L."/>
            <person name="Navidi A."/>
            <person name="Naylor J."/>
            <person name="Negash T."/>
            <person name="Nguyen T."/>
            <person name="Nguyen N."/>
            <person name="Nicol R."/>
            <person name="Norbu C."/>
            <person name="Norbu N."/>
            <person name="Novod N."/>
            <person name="O'Neill B."/>
            <person name="Osman S."/>
            <person name="Markiewicz E."/>
            <person name="Oyono O.L."/>
            <person name="Patti C."/>
            <person name="Phunkhang P."/>
            <person name="Pierre F."/>
            <person name="Priest M."/>
            <person name="Raghuraman S."/>
            <person name="Rege F."/>
            <person name="Reyes R."/>
            <person name="Rise C."/>
            <person name="Rogov P."/>
            <person name="Ross K."/>
            <person name="Ryan E."/>
            <person name="Settipalli S."/>
            <person name="Shea T."/>
            <person name="Sherpa N."/>
            <person name="Shi L."/>
            <person name="Shih D."/>
            <person name="Sparrow T."/>
            <person name="Spaulding J."/>
            <person name="Stalker J."/>
            <person name="Stange-Thomann N."/>
            <person name="Stavropoulos S."/>
            <person name="Stone C."/>
            <person name="Strader C."/>
            <person name="Tesfaye S."/>
            <person name="Thomson T."/>
            <person name="Thoulutsang Y."/>
            <person name="Thoulutsang D."/>
            <person name="Topham K."/>
            <person name="Topping I."/>
            <person name="Tsamla T."/>
            <person name="Vassiliev H."/>
            <person name="Vo A."/>
            <person name="Wangchuk T."/>
            <person name="Wangdi T."/>
            <person name="Weiand M."/>
            <person name="Wilkinson J."/>
            <person name="Wilson A."/>
            <person name="Yadav S."/>
            <person name="Young G."/>
            <person name="Yu Q."/>
            <person name="Zembek L."/>
            <person name="Zhong D."/>
            <person name="Zimmer A."/>
            <person name="Zwirko Z."/>
            <person name="Jaffe D.B."/>
            <person name="Alvarez P."/>
            <person name="Brockman W."/>
            <person name="Butler J."/>
            <person name="Chin C."/>
            <person name="Gnerre S."/>
            <person name="Grabherr M."/>
            <person name="Kleber M."/>
            <person name="Mauceli E."/>
            <person name="MacCallum I."/>
        </authorList>
    </citation>
    <scope>NUCLEOTIDE SEQUENCE [LARGE SCALE GENOMIC DNA]</scope>
    <source>
        <strain evidence="7">Tucson 14024-0371.13</strain>
    </source>
</reference>
<dbReference type="PANTHER" id="PTHR31649:SF10">
    <property type="entry name" value="IP19903P-RELATED"/>
    <property type="match status" value="1"/>
</dbReference>
<dbReference type="EMBL" id="CH902619">
    <property type="protein sequence ID" value="EDV36069.1"/>
    <property type="molecule type" value="Genomic_DNA"/>
</dbReference>
<dbReference type="Proteomes" id="UP000007801">
    <property type="component" value="Unassembled WGS sequence"/>
</dbReference>
<dbReference type="Gene3D" id="3.30.40.10">
    <property type="entry name" value="Zinc/RING finger domain, C3HC4 (zinc finger)"/>
    <property type="match status" value="1"/>
</dbReference>
<accession>B3MBE4</accession>
<evidence type="ECO:0000313" key="6">
    <source>
        <dbReference type="EMBL" id="EDV36069.1"/>
    </source>
</evidence>
<dbReference type="InterPro" id="IPR013083">
    <property type="entry name" value="Znf_RING/FYVE/PHD"/>
</dbReference>
<dbReference type="AlphaFoldDB" id="B3MBE4"/>
<feature type="compositionally biased region" description="Polar residues" evidence="4">
    <location>
        <begin position="7"/>
        <end position="25"/>
    </location>
</feature>
<dbReference type="SMR" id="B3MBE4"/>
<dbReference type="GeneID" id="6494998"/>
<dbReference type="Pfam" id="PF13639">
    <property type="entry name" value="zf-RING_2"/>
    <property type="match status" value="1"/>
</dbReference>
<sequence>MEGEEVTSGQVPTEPTVLGNESSPPSLSVMCPICNEFFKDTDMINSTSCGHIFHKNCLTRWLNRSRSCPQCRSECHHDRVHRIFLNFTAPVISPENFVPLPRPPYEWVPIYLGDEDNEGSPQVFEGSVQCGTDEDGHPAYVARMTFGRDLLPASYIPEKGVARGSWGCRAYTRTQDVEVLVLNNCDHKWVHGQNGSYPEKSLKTGHSEIGHPTFTGRCIYEGILRLGKVHPSHKLMYLPHHDLEVSTNTYDVLVVKPRNSNNH</sequence>
<dbReference type="STRING" id="7217.B3MBE4"/>
<name>B3MBE4_DROAN</name>
<keyword evidence="1 3" id="KW-0479">Metal-binding</keyword>
<protein>
    <recommendedName>
        <fullName evidence="5">RING-type domain-containing protein</fullName>
    </recommendedName>
</protein>
<feature type="region of interest" description="Disordered" evidence="4">
    <location>
        <begin position="1"/>
        <end position="25"/>
    </location>
</feature>
<dbReference type="OrthoDB" id="1925699at2759"/>
<dbReference type="SUPFAM" id="SSF57850">
    <property type="entry name" value="RING/U-box"/>
    <property type="match status" value="1"/>
</dbReference>
<keyword evidence="2" id="KW-0862">Zinc</keyword>
<dbReference type="Pfam" id="PF11901">
    <property type="entry name" value="DM9"/>
    <property type="match status" value="1"/>
</dbReference>
<dbReference type="eggNOG" id="KOG0800">
    <property type="taxonomic scope" value="Eukaryota"/>
</dbReference>